<gene>
    <name evidence="1" type="ORF">AO063_28300</name>
</gene>
<evidence type="ECO:0000313" key="1">
    <source>
        <dbReference type="EMBL" id="KTB60162.1"/>
    </source>
</evidence>
<comment type="caution">
    <text evidence="1">The sequence shown here is derived from an EMBL/GenBank/DDBJ whole genome shotgun (WGS) entry which is preliminary data.</text>
</comment>
<reference evidence="1 2" key="1">
    <citation type="submission" date="2015-09" db="EMBL/GenBank/DDBJ databases">
        <title>Genome sequence of ICMP 11288.</title>
        <authorList>
            <person name="Visnovsky S."/>
            <person name="Lu A."/>
            <person name="Panda P."/>
            <person name="Pitman A."/>
        </authorList>
    </citation>
    <scope>NUCLEOTIDE SEQUENCE [LARGE SCALE GENOMIC DNA]</scope>
    <source>
        <strain evidence="1 2">ICMP 11288</strain>
    </source>
</reference>
<organism evidence="1 2">
    <name type="scientific">Pseudomonas fluorescens ICMP 11288</name>
    <dbReference type="NCBI Taxonomy" id="1198309"/>
    <lineage>
        <taxon>Bacteria</taxon>
        <taxon>Pseudomonadati</taxon>
        <taxon>Pseudomonadota</taxon>
        <taxon>Gammaproteobacteria</taxon>
        <taxon>Pseudomonadales</taxon>
        <taxon>Pseudomonadaceae</taxon>
        <taxon>Pseudomonas</taxon>
    </lineage>
</organism>
<protein>
    <submittedName>
        <fullName evidence="1">Uncharacterized protein</fullName>
    </submittedName>
</protein>
<accession>A0A0W0HHN3</accession>
<proteinExistence type="predicted"/>
<dbReference type="EMBL" id="LKEF01000041">
    <property type="protein sequence ID" value="KTB60162.1"/>
    <property type="molecule type" value="Genomic_DNA"/>
</dbReference>
<dbReference type="AlphaFoldDB" id="A0A0W0HHN3"/>
<sequence>MGVIDKKSRIGVLRKARHSIRAMAVGKGGANLYFRRESPAVAGEIMPYQLYESLQTSVSGLIMLQVPGRMHRASQLS</sequence>
<dbReference type="Proteomes" id="UP000054197">
    <property type="component" value="Unassembled WGS sequence"/>
</dbReference>
<evidence type="ECO:0000313" key="2">
    <source>
        <dbReference type="Proteomes" id="UP000054197"/>
    </source>
</evidence>
<name>A0A0W0HHN3_PSEFL</name>